<evidence type="ECO:0000256" key="2">
    <source>
        <dbReference type="ARBA" id="ARBA00022628"/>
    </source>
</evidence>
<dbReference type="InterPro" id="IPR050862">
    <property type="entry name" value="RdRp_reductase_class-2"/>
</dbReference>
<sequence>EPGLHYLDRSNKMSNSHYFAPLVATNPCGEQPLEAYGVCTLGAIDLSKFVTDNEFDWSKLRYVVHNSVRFLDNVINVNEYHFDSIRKNHTNNRRIGLGVMGLGELLVLMKLRYGSKDSIIFIDELFKTIAFESYQASINLAKLKGEFKYFDTESYLRSGYMKAMPEEIREQVKEHGIRNVCLLTVAPTGTTGTMMGTSTGIEPYFNWQYTRTSRLGTEVETVSVIDDLELDIKDLPEYCVTAM</sequence>
<keyword evidence="4" id="KW-0170">Cobalt</keyword>
<feature type="non-terminal residue" evidence="6">
    <location>
        <position position="243"/>
    </location>
</feature>
<dbReference type="AlphaFoldDB" id="A0A383C1V1"/>
<dbReference type="SUPFAM" id="SSF51998">
    <property type="entry name" value="PFL-like glycyl radical enzymes"/>
    <property type="match status" value="1"/>
</dbReference>
<dbReference type="EMBL" id="UINC01205014">
    <property type="protein sequence ID" value="SVE26000.1"/>
    <property type="molecule type" value="Genomic_DNA"/>
</dbReference>
<dbReference type="PANTHER" id="PTHR43371:SF1">
    <property type="entry name" value="RIBONUCLEOSIDE-DIPHOSPHATE REDUCTASE"/>
    <property type="match status" value="1"/>
</dbReference>
<gene>
    <name evidence="6" type="ORF">METZ01_LOCUS478854</name>
</gene>
<dbReference type="Gene3D" id="3.20.70.20">
    <property type="match status" value="1"/>
</dbReference>
<evidence type="ECO:0000313" key="6">
    <source>
        <dbReference type="EMBL" id="SVE26000.1"/>
    </source>
</evidence>
<reference evidence="6" key="1">
    <citation type="submission" date="2018-05" db="EMBL/GenBank/DDBJ databases">
        <authorList>
            <person name="Lanie J.A."/>
            <person name="Ng W.-L."/>
            <person name="Kazmierczak K.M."/>
            <person name="Andrzejewski T.M."/>
            <person name="Davidsen T.M."/>
            <person name="Wayne K.J."/>
            <person name="Tettelin H."/>
            <person name="Glass J.I."/>
            <person name="Rusch D."/>
            <person name="Podicherti R."/>
            <person name="Tsui H.-C.T."/>
            <person name="Winkler M.E."/>
        </authorList>
    </citation>
    <scope>NUCLEOTIDE SEQUENCE</scope>
</reference>
<comment type="cofactor">
    <cofactor evidence="1">
        <name>adenosylcob(III)alamin</name>
        <dbReference type="ChEBI" id="CHEBI:18408"/>
    </cofactor>
</comment>
<dbReference type="PRINTS" id="PR01183">
    <property type="entry name" value="RIBORDTASEM1"/>
</dbReference>
<organism evidence="6">
    <name type="scientific">marine metagenome</name>
    <dbReference type="NCBI Taxonomy" id="408172"/>
    <lineage>
        <taxon>unclassified sequences</taxon>
        <taxon>metagenomes</taxon>
        <taxon>ecological metagenomes</taxon>
    </lineage>
</organism>
<protein>
    <recommendedName>
        <fullName evidence="5">Ribonucleotide reductase large subunit C-terminal domain-containing protein</fullName>
    </recommendedName>
</protein>
<keyword evidence="2" id="KW-0846">Cobalamin</keyword>
<feature type="domain" description="Ribonucleotide reductase large subunit C-terminal" evidence="5">
    <location>
        <begin position="1"/>
        <end position="217"/>
    </location>
</feature>
<dbReference type="Pfam" id="PF02867">
    <property type="entry name" value="Ribonuc_red_lgC"/>
    <property type="match status" value="1"/>
</dbReference>
<dbReference type="InterPro" id="IPR000788">
    <property type="entry name" value="RNR_lg_C"/>
</dbReference>
<evidence type="ECO:0000259" key="5">
    <source>
        <dbReference type="Pfam" id="PF02867"/>
    </source>
</evidence>
<proteinExistence type="predicted"/>
<keyword evidence="3" id="KW-0560">Oxidoreductase</keyword>
<name>A0A383C1V1_9ZZZZ</name>
<dbReference type="PANTHER" id="PTHR43371">
    <property type="entry name" value="VITAMIN B12-DEPENDENT RIBONUCLEOTIDE REDUCTASE"/>
    <property type="match status" value="1"/>
</dbReference>
<feature type="non-terminal residue" evidence="6">
    <location>
        <position position="1"/>
    </location>
</feature>
<dbReference type="GO" id="GO:0004748">
    <property type="term" value="F:ribonucleoside-diphosphate reductase activity, thioredoxin disulfide as acceptor"/>
    <property type="evidence" value="ECO:0007669"/>
    <property type="project" value="TreeGrafter"/>
</dbReference>
<evidence type="ECO:0000256" key="1">
    <source>
        <dbReference type="ARBA" id="ARBA00001922"/>
    </source>
</evidence>
<accession>A0A383C1V1</accession>
<evidence type="ECO:0000256" key="4">
    <source>
        <dbReference type="ARBA" id="ARBA00023285"/>
    </source>
</evidence>
<dbReference type="GO" id="GO:0031419">
    <property type="term" value="F:cobalamin binding"/>
    <property type="evidence" value="ECO:0007669"/>
    <property type="project" value="UniProtKB-KW"/>
</dbReference>
<evidence type="ECO:0000256" key="3">
    <source>
        <dbReference type="ARBA" id="ARBA00023002"/>
    </source>
</evidence>